<protein>
    <submittedName>
        <fullName evidence="1">Uncharacterized protein</fullName>
    </submittedName>
</protein>
<dbReference type="Proteomes" id="UP000810292">
    <property type="component" value="Unassembled WGS sequence"/>
</dbReference>
<name>A0A9D9I9V8_9SPIO</name>
<sequence>MKKIINFIAGALITLLIVTSCQPRYVIIPIPSKPSAGETTSINNVAELRAFLEKSGTGKAIVSNLVINPDTDELPITVNGTKEIEGSLYVGNISSYAVNISANTQEPDATTAVFYVPAGAVMNLNNLSAAISEEAVSSVSTLIEVDTGNIALDNVSITVPNSINTTQFSTIKATENTKSDNISISTSENVSVFIPENNTDESLKEEIESSGTAIATPYDSYSADEIMSNLTEYGKARLVEDLSITSEVFNLTPADSTEFETLILDLNKHNLSIKNTLTNTSSSVLTDLEIMNGSMTVNITSNNLAASCISIASDVHLTFTNVDYHASHTGIFLSEYGNASFTAIDSEIISDGGYGIGTNAKNSPITSYIDLSNTIVRTDDPSGTAGILFNSKGTLKITNGSEIEGSQQAVVVRGGDITISDSKLFCNGGFVVSDETQYRYTTAWGQGNDVPYATLVVGNRSDSDAYDYPTTCTVSNTEITMKINEGNSKATRVYISSDDDNTVTLNIDNSELATNIETGKHYWGLKTYVNKKQMPVDESGNPSDSITK</sequence>
<comment type="caution">
    <text evidence="1">The sequence shown here is derived from an EMBL/GenBank/DDBJ whole genome shotgun (WGS) entry which is preliminary data.</text>
</comment>
<dbReference type="PROSITE" id="PS51257">
    <property type="entry name" value="PROKAR_LIPOPROTEIN"/>
    <property type="match status" value="1"/>
</dbReference>
<dbReference type="EMBL" id="JADIMF010000019">
    <property type="protein sequence ID" value="MBO8468420.1"/>
    <property type="molecule type" value="Genomic_DNA"/>
</dbReference>
<dbReference type="AlphaFoldDB" id="A0A9D9I9V8"/>
<gene>
    <name evidence="1" type="ORF">IAA72_01365</name>
</gene>
<organism evidence="1 2">
    <name type="scientific">Candidatus Ornithospirochaeta stercoravium</name>
    <dbReference type="NCBI Taxonomy" id="2840897"/>
    <lineage>
        <taxon>Bacteria</taxon>
        <taxon>Pseudomonadati</taxon>
        <taxon>Spirochaetota</taxon>
        <taxon>Spirochaetia</taxon>
        <taxon>Spirochaetales</taxon>
        <taxon>Spirochaetaceae</taxon>
        <taxon>Spirochaetaceae incertae sedis</taxon>
        <taxon>Candidatus Ornithospirochaeta</taxon>
    </lineage>
</organism>
<reference evidence="1" key="1">
    <citation type="submission" date="2020-10" db="EMBL/GenBank/DDBJ databases">
        <authorList>
            <person name="Gilroy R."/>
        </authorList>
    </citation>
    <scope>NUCLEOTIDE SEQUENCE</scope>
    <source>
        <strain evidence="1">14700</strain>
    </source>
</reference>
<accession>A0A9D9I9V8</accession>
<proteinExistence type="predicted"/>
<reference evidence="1" key="2">
    <citation type="journal article" date="2021" name="PeerJ">
        <title>Extensive microbial diversity within the chicken gut microbiome revealed by metagenomics and culture.</title>
        <authorList>
            <person name="Gilroy R."/>
            <person name="Ravi A."/>
            <person name="Getino M."/>
            <person name="Pursley I."/>
            <person name="Horton D.L."/>
            <person name="Alikhan N.F."/>
            <person name="Baker D."/>
            <person name="Gharbi K."/>
            <person name="Hall N."/>
            <person name="Watson M."/>
            <person name="Adriaenssens E.M."/>
            <person name="Foster-Nyarko E."/>
            <person name="Jarju S."/>
            <person name="Secka A."/>
            <person name="Antonio M."/>
            <person name="Oren A."/>
            <person name="Chaudhuri R.R."/>
            <person name="La Ragione R."/>
            <person name="Hildebrand F."/>
            <person name="Pallen M.J."/>
        </authorList>
    </citation>
    <scope>NUCLEOTIDE SEQUENCE</scope>
    <source>
        <strain evidence="1">14700</strain>
    </source>
</reference>
<evidence type="ECO:0000313" key="2">
    <source>
        <dbReference type="Proteomes" id="UP000810292"/>
    </source>
</evidence>
<evidence type="ECO:0000313" key="1">
    <source>
        <dbReference type="EMBL" id="MBO8468420.1"/>
    </source>
</evidence>